<dbReference type="CDD" id="cd03038">
    <property type="entry name" value="GST_N_etherase_LigE"/>
    <property type="match status" value="1"/>
</dbReference>
<organism evidence="2 3">
    <name type="scientific">Lunasporangiospora selenospora</name>
    <dbReference type="NCBI Taxonomy" id="979761"/>
    <lineage>
        <taxon>Eukaryota</taxon>
        <taxon>Fungi</taxon>
        <taxon>Fungi incertae sedis</taxon>
        <taxon>Mucoromycota</taxon>
        <taxon>Mortierellomycotina</taxon>
        <taxon>Mortierellomycetes</taxon>
        <taxon>Mortierellales</taxon>
        <taxon>Mortierellaceae</taxon>
        <taxon>Lunasporangiospora</taxon>
    </lineage>
</organism>
<name>A0A9P6FX20_9FUNG</name>
<dbReference type="Gene3D" id="1.20.1050.10">
    <property type="match status" value="1"/>
</dbReference>
<dbReference type="InterPro" id="IPR036249">
    <property type="entry name" value="Thioredoxin-like_sf"/>
</dbReference>
<gene>
    <name evidence="2" type="ORF">BGW38_010294</name>
</gene>
<dbReference type="Pfam" id="PF22041">
    <property type="entry name" value="GST_C_7"/>
    <property type="match status" value="1"/>
</dbReference>
<reference evidence="2" key="1">
    <citation type="journal article" date="2020" name="Fungal Divers.">
        <title>Resolving the Mortierellaceae phylogeny through synthesis of multi-gene phylogenetics and phylogenomics.</title>
        <authorList>
            <person name="Vandepol N."/>
            <person name="Liber J."/>
            <person name="Desiro A."/>
            <person name="Na H."/>
            <person name="Kennedy M."/>
            <person name="Barry K."/>
            <person name="Grigoriev I.V."/>
            <person name="Miller A.N."/>
            <person name="O'Donnell K."/>
            <person name="Stajich J.E."/>
            <person name="Bonito G."/>
        </authorList>
    </citation>
    <scope>NUCLEOTIDE SEQUENCE</scope>
    <source>
        <strain evidence="2">KOD1015</strain>
    </source>
</reference>
<dbReference type="Proteomes" id="UP000780801">
    <property type="component" value="Unassembled WGS sequence"/>
</dbReference>
<dbReference type="Pfam" id="PF13409">
    <property type="entry name" value="GST_N_2"/>
    <property type="match status" value="1"/>
</dbReference>
<comment type="caution">
    <text evidence="2">The sequence shown here is derived from an EMBL/GenBank/DDBJ whole genome shotgun (WGS) entry which is preliminary data.</text>
</comment>
<dbReference type="PROSITE" id="PS50404">
    <property type="entry name" value="GST_NTER"/>
    <property type="match status" value="1"/>
</dbReference>
<dbReference type="OrthoDB" id="4951845at2759"/>
<protein>
    <recommendedName>
        <fullName evidence="1">GST N-terminal domain-containing protein</fullName>
    </recommendedName>
</protein>
<dbReference type="InterPro" id="IPR054416">
    <property type="entry name" value="GST_UstS-like_C"/>
</dbReference>
<evidence type="ECO:0000313" key="3">
    <source>
        <dbReference type="Proteomes" id="UP000780801"/>
    </source>
</evidence>
<accession>A0A9P6FX20</accession>
<feature type="domain" description="GST N-terminal" evidence="1">
    <location>
        <begin position="16"/>
        <end position="107"/>
    </location>
</feature>
<dbReference type="SUPFAM" id="SSF52833">
    <property type="entry name" value="Thioredoxin-like"/>
    <property type="match status" value="1"/>
</dbReference>
<keyword evidence="3" id="KW-1185">Reference proteome</keyword>
<proteinExistence type="predicted"/>
<dbReference type="EMBL" id="JAABOA010000819">
    <property type="protein sequence ID" value="KAF9583079.1"/>
    <property type="molecule type" value="Genomic_DNA"/>
</dbReference>
<dbReference type="Gene3D" id="3.40.30.10">
    <property type="entry name" value="Glutaredoxin"/>
    <property type="match status" value="1"/>
</dbReference>
<dbReference type="AlphaFoldDB" id="A0A9P6FX20"/>
<evidence type="ECO:0000313" key="2">
    <source>
        <dbReference type="EMBL" id="KAF9583079.1"/>
    </source>
</evidence>
<dbReference type="InterPro" id="IPR004045">
    <property type="entry name" value="Glutathione_S-Trfase_N"/>
</dbReference>
<dbReference type="SUPFAM" id="SSF47616">
    <property type="entry name" value="GST C-terminal domain-like"/>
    <property type="match status" value="1"/>
</dbReference>
<dbReference type="InterPro" id="IPR036282">
    <property type="entry name" value="Glutathione-S-Trfase_C_sf"/>
</dbReference>
<evidence type="ECO:0000259" key="1">
    <source>
        <dbReference type="PROSITE" id="PS50404"/>
    </source>
</evidence>
<sequence length="277" mass="31373">MATPSKPSEAMSFYDIAMNQPSNCCAPNPWKSRLALNFKNIDYSTIWVSMPDITRVRRGLDMDASRKFGDGTDFYTLPVLVDPNTNSKIGDSFDIAIYLQAKYPNSGAGDLFPPQKLDYVFNPENPLLVPLSERKDSEYEEYSKFNTNVDAVFTNYIGLGTYNFPFDPAHAEACKNIFIQRAGVKSWDDFEIKGEVREKMKESFRVALGDLSKLFLKDPSGPFILGEQACYADLIVDGWLRMLRVTLPANEWEEVKGWHGGIFGRLHDGLEKYAEVK</sequence>